<feature type="non-terminal residue" evidence="1">
    <location>
        <position position="1"/>
    </location>
</feature>
<reference evidence="1" key="2">
    <citation type="journal article" date="2014" name="ISME J.">
        <title>Microbial stratification in low pH oxic and suboxic macroscopic growths along an acid mine drainage.</title>
        <authorList>
            <person name="Mendez-Garcia C."/>
            <person name="Mesa V."/>
            <person name="Sprenger R.R."/>
            <person name="Richter M."/>
            <person name="Diez M.S."/>
            <person name="Solano J."/>
            <person name="Bargiela R."/>
            <person name="Golyshina O.V."/>
            <person name="Manteca A."/>
            <person name="Ramos J.L."/>
            <person name="Gallego J.R."/>
            <person name="Llorente I."/>
            <person name="Martins Dos Santos V.A."/>
            <person name="Jensen O.N."/>
            <person name="Pelaez A.I."/>
            <person name="Sanchez J."/>
            <person name="Ferrer M."/>
        </authorList>
    </citation>
    <scope>NUCLEOTIDE SEQUENCE</scope>
</reference>
<dbReference type="InterPro" id="IPR000692">
    <property type="entry name" value="Fibrillarin"/>
</dbReference>
<organism evidence="1">
    <name type="scientific">mine drainage metagenome</name>
    <dbReference type="NCBI Taxonomy" id="410659"/>
    <lineage>
        <taxon>unclassified sequences</taxon>
        <taxon>metagenomes</taxon>
        <taxon>ecological metagenomes</taxon>
    </lineage>
</organism>
<dbReference type="PRINTS" id="PR00052">
    <property type="entry name" value="FIBRILLARIN"/>
</dbReference>
<comment type="caution">
    <text evidence="1">The sequence shown here is derived from an EMBL/GenBank/DDBJ whole genome shotgun (WGS) entry which is preliminary data.</text>
</comment>
<dbReference type="GO" id="GO:0006364">
    <property type="term" value="P:rRNA processing"/>
    <property type="evidence" value="ECO:0007669"/>
    <property type="project" value="InterPro"/>
</dbReference>
<gene>
    <name evidence="1" type="ORF">B1B_00731</name>
</gene>
<dbReference type="AlphaFoldDB" id="T1BYQ6"/>
<dbReference type="Pfam" id="PF01269">
    <property type="entry name" value="Fibrillarin"/>
    <property type="match status" value="1"/>
</dbReference>
<dbReference type="InterPro" id="IPR029063">
    <property type="entry name" value="SAM-dependent_MTases_sf"/>
</dbReference>
<evidence type="ECO:0000313" key="1">
    <source>
        <dbReference type="EMBL" id="EQD78421.1"/>
    </source>
</evidence>
<dbReference type="GO" id="GO:0003723">
    <property type="term" value="F:RNA binding"/>
    <property type="evidence" value="ECO:0007669"/>
    <property type="project" value="InterPro"/>
</dbReference>
<dbReference type="EC" id="2.1.1.-" evidence="1"/>
<proteinExistence type="predicted"/>
<dbReference type="SUPFAM" id="SSF53335">
    <property type="entry name" value="S-adenosyl-L-methionine-dependent methyltransferases"/>
    <property type="match status" value="1"/>
</dbReference>
<dbReference type="SMART" id="SM01206">
    <property type="entry name" value="Fibrillarin"/>
    <property type="match status" value="1"/>
</dbReference>
<dbReference type="GO" id="GO:0032259">
    <property type="term" value="P:methylation"/>
    <property type="evidence" value="ECO:0007669"/>
    <property type="project" value="UniProtKB-KW"/>
</dbReference>
<dbReference type="GO" id="GO:0008168">
    <property type="term" value="F:methyltransferase activity"/>
    <property type="evidence" value="ECO:0007669"/>
    <property type="project" value="UniProtKB-KW"/>
</dbReference>
<reference evidence="1" key="1">
    <citation type="submission" date="2013-08" db="EMBL/GenBank/DDBJ databases">
        <authorList>
            <person name="Mendez C."/>
            <person name="Richter M."/>
            <person name="Ferrer M."/>
            <person name="Sanchez J."/>
        </authorList>
    </citation>
    <scope>NUCLEOTIDE SEQUENCE</scope>
</reference>
<accession>T1BYQ6</accession>
<dbReference type="Gene3D" id="3.40.50.150">
    <property type="entry name" value="Vaccinia Virus protein VP39"/>
    <property type="match status" value="1"/>
</dbReference>
<protein>
    <submittedName>
        <fullName evidence="1">Fibrillarin</fullName>
        <ecNumber evidence="1">2.1.1.-</ecNumber>
    </submittedName>
</protein>
<keyword evidence="1" id="KW-0808">Transferase</keyword>
<dbReference type="EMBL" id="AUZY01000540">
    <property type="protein sequence ID" value="EQD78421.1"/>
    <property type="molecule type" value="Genomic_DNA"/>
</dbReference>
<sequence>DAQLPERYRADVGEVDLLYQDVAQRNQAAIFVENARATLAPHGRGVLMLKVRSVTQRRPSSAIVREARAELTRGGLSVRAEFPLAPFARDHVALLVRAP</sequence>
<keyword evidence="1" id="KW-0489">Methyltransferase</keyword>
<name>T1BYQ6_9ZZZZ</name>